<dbReference type="Proteomes" id="UP000789941">
    <property type="component" value="Unassembled WGS sequence"/>
</dbReference>
<dbReference type="PROSITE" id="PS00195">
    <property type="entry name" value="GLUTAREDOXIN_1"/>
    <property type="match status" value="1"/>
</dbReference>
<evidence type="ECO:0000313" key="3">
    <source>
        <dbReference type="Proteomes" id="UP000789941"/>
    </source>
</evidence>
<dbReference type="CDD" id="cd02976">
    <property type="entry name" value="NrdH"/>
    <property type="match status" value="1"/>
</dbReference>
<dbReference type="Gene3D" id="3.40.30.10">
    <property type="entry name" value="Glutaredoxin"/>
    <property type="match status" value="1"/>
</dbReference>
<accession>A0A5E4LN13</accession>
<proteinExistence type="predicted"/>
<comment type="caution">
    <text evidence="2">The sequence shown here is derived from an EMBL/GenBank/DDBJ whole genome shotgun (WGS) entry which is preliminary data.</text>
</comment>
<evidence type="ECO:0000259" key="1">
    <source>
        <dbReference type="Pfam" id="PF00462"/>
    </source>
</evidence>
<organism evidence="2 3">
    <name type="scientific">Candidatus Bilamarchaeum dharawalense</name>
    <dbReference type="NCBI Taxonomy" id="2885759"/>
    <lineage>
        <taxon>Archaea</taxon>
        <taxon>Candidatus Micrarchaeota</taxon>
        <taxon>Candidatus Micrarchaeia</taxon>
        <taxon>Candidatus Anstonellales</taxon>
        <taxon>Candidatus Bilamarchaeaceae</taxon>
        <taxon>Candidatus Bilamarchaeum</taxon>
    </lineage>
</organism>
<dbReference type="SUPFAM" id="SSF52833">
    <property type="entry name" value="Thioredoxin-like"/>
    <property type="match status" value="1"/>
</dbReference>
<dbReference type="PANTHER" id="PTHR34386:SF1">
    <property type="entry name" value="GLUTAREDOXIN-LIKE PROTEIN NRDH"/>
    <property type="match status" value="1"/>
</dbReference>
<dbReference type="GO" id="GO:0009055">
    <property type="term" value="F:electron transfer activity"/>
    <property type="evidence" value="ECO:0007669"/>
    <property type="project" value="TreeGrafter"/>
</dbReference>
<dbReference type="InterPro" id="IPR002109">
    <property type="entry name" value="Glutaredoxin"/>
</dbReference>
<dbReference type="InterPro" id="IPR051548">
    <property type="entry name" value="Grx-like_ET"/>
</dbReference>
<evidence type="ECO:0000313" key="2">
    <source>
        <dbReference type="EMBL" id="VVC02538.1"/>
    </source>
</evidence>
<dbReference type="PANTHER" id="PTHR34386">
    <property type="entry name" value="GLUTAREDOXIN"/>
    <property type="match status" value="1"/>
</dbReference>
<dbReference type="Pfam" id="PF00462">
    <property type="entry name" value="Glutaredoxin"/>
    <property type="match status" value="1"/>
</dbReference>
<gene>
    <name evidence="2" type="ORF">LFW2832_00061</name>
</gene>
<protein>
    <submittedName>
        <fullName evidence="2">Glutaredoxin</fullName>
    </submittedName>
</protein>
<dbReference type="EMBL" id="CABMJJ010000001">
    <property type="protein sequence ID" value="VVC02538.1"/>
    <property type="molecule type" value="Genomic_DNA"/>
</dbReference>
<dbReference type="InterPro" id="IPR017937">
    <property type="entry name" value="Thioredoxin_CS"/>
</dbReference>
<name>A0A5E4LN13_9ARCH</name>
<dbReference type="AlphaFoldDB" id="A0A5E4LN13"/>
<dbReference type="GO" id="GO:0045454">
    <property type="term" value="P:cell redox homeostasis"/>
    <property type="evidence" value="ECO:0007669"/>
    <property type="project" value="TreeGrafter"/>
</dbReference>
<feature type="domain" description="Glutaredoxin" evidence="1">
    <location>
        <begin position="5"/>
        <end position="63"/>
    </location>
</feature>
<reference evidence="2 3" key="1">
    <citation type="submission" date="2019-08" db="EMBL/GenBank/DDBJ databases">
        <authorList>
            <person name="Vazquez-Campos X."/>
        </authorList>
    </citation>
    <scope>NUCLEOTIDE SEQUENCE [LARGE SCALE GENOMIC DNA]</scope>
    <source>
        <strain evidence="2">LFW-283_2</strain>
    </source>
</reference>
<sequence>MAKSVIVYFAEWCPWCHTVMDFLKKHKIKFQARDVDDNKYAEESVRKSGQNGIPVTDIDGKIVVGFDEPKLKELLKIK</sequence>
<dbReference type="InterPro" id="IPR036249">
    <property type="entry name" value="Thioredoxin-like_sf"/>
</dbReference>
<dbReference type="PROSITE" id="PS00194">
    <property type="entry name" value="THIOREDOXIN_1"/>
    <property type="match status" value="1"/>
</dbReference>
<dbReference type="PROSITE" id="PS51354">
    <property type="entry name" value="GLUTAREDOXIN_2"/>
    <property type="match status" value="1"/>
</dbReference>
<dbReference type="InterPro" id="IPR011767">
    <property type="entry name" value="GLR_AS"/>
</dbReference>